<dbReference type="Proteomes" id="UP000242875">
    <property type="component" value="Unassembled WGS sequence"/>
</dbReference>
<feature type="domain" description="L-type lectin-like" evidence="9">
    <location>
        <begin position="50"/>
        <end position="268"/>
    </location>
</feature>
<evidence type="ECO:0000256" key="7">
    <source>
        <dbReference type="SAM" id="Phobius"/>
    </source>
</evidence>
<dbReference type="GO" id="GO:0005793">
    <property type="term" value="C:endoplasmic reticulum-Golgi intermediate compartment"/>
    <property type="evidence" value="ECO:0007669"/>
    <property type="project" value="TreeGrafter"/>
</dbReference>
<reference evidence="10 11" key="1">
    <citation type="journal article" date="2017" name="Mycologia">
        <title>Bifiguratus adelaidae, gen. et sp. nov., a new member of Mucoromycotina in endophytic and soil-dwelling habitats.</title>
        <authorList>
            <person name="Torres-Cruz T.J."/>
            <person name="Billingsley Tobias T.L."/>
            <person name="Almatruk M."/>
            <person name="Hesse C."/>
            <person name="Kuske C.R."/>
            <person name="Desiro A."/>
            <person name="Benucci G.M."/>
            <person name="Bonito G."/>
            <person name="Stajich J.E."/>
            <person name="Dunlap C."/>
            <person name="Arnold A.E."/>
            <person name="Porras-Alfaro A."/>
        </authorList>
    </citation>
    <scope>NUCLEOTIDE SEQUENCE [LARGE SCALE GENOMIC DNA]</scope>
    <source>
        <strain evidence="10 11">AZ0501</strain>
    </source>
</reference>
<feature type="transmembrane region" description="Helical" evidence="7">
    <location>
        <begin position="464"/>
        <end position="483"/>
    </location>
</feature>
<evidence type="ECO:0000313" key="10">
    <source>
        <dbReference type="EMBL" id="OZJ05252.1"/>
    </source>
</evidence>
<comment type="subcellular location">
    <subcellularLocation>
        <location evidence="1">Membrane</location>
        <topology evidence="1">Single-pass type I membrane protein</topology>
    </subcellularLocation>
</comment>
<proteinExistence type="predicted"/>
<keyword evidence="2 7" id="KW-0812">Transmembrane</keyword>
<organism evidence="10 11">
    <name type="scientific">Bifiguratus adelaidae</name>
    <dbReference type="NCBI Taxonomy" id="1938954"/>
    <lineage>
        <taxon>Eukaryota</taxon>
        <taxon>Fungi</taxon>
        <taxon>Fungi incertae sedis</taxon>
        <taxon>Mucoromycota</taxon>
        <taxon>Mucoromycotina</taxon>
        <taxon>Endogonomycetes</taxon>
        <taxon>Endogonales</taxon>
        <taxon>Endogonales incertae sedis</taxon>
        <taxon>Bifiguratus</taxon>
    </lineage>
</organism>
<accession>A0A261Y3U7</accession>
<dbReference type="Gene3D" id="2.60.120.200">
    <property type="match status" value="1"/>
</dbReference>
<evidence type="ECO:0000256" key="5">
    <source>
        <dbReference type="ARBA" id="ARBA00023136"/>
    </source>
</evidence>
<evidence type="ECO:0000313" key="11">
    <source>
        <dbReference type="Proteomes" id="UP000242875"/>
    </source>
</evidence>
<evidence type="ECO:0000259" key="9">
    <source>
        <dbReference type="PROSITE" id="PS51328"/>
    </source>
</evidence>
<evidence type="ECO:0000256" key="4">
    <source>
        <dbReference type="ARBA" id="ARBA00022989"/>
    </source>
</evidence>
<keyword evidence="3 8" id="KW-0732">Signal</keyword>
<dbReference type="GO" id="GO:0030134">
    <property type="term" value="C:COPII-coated ER to Golgi transport vesicle"/>
    <property type="evidence" value="ECO:0007669"/>
    <property type="project" value="TreeGrafter"/>
</dbReference>
<dbReference type="GO" id="GO:0005789">
    <property type="term" value="C:endoplasmic reticulum membrane"/>
    <property type="evidence" value="ECO:0007669"/>
    <property type="project" value="TreeGrafter"/>
</dbReference>
<comment type="caution">
    <text evidence="10">The sequence shown here is derived from an EMBL/GenBank/DDBJ whole genome shotgun (WGS) entry which is preliminary data.</text>
</comment>
<dbReference type="SUPFAM" id="SSF49899">
    <property type="entry name" value="Concanavalin A-like lectins/glucanases"/>
    <property type="match status" value="1"/>
</dbReference>
<dbReference type="InterPro" id="IPR051136">
    <property type="entry name" value="Intracellular_Lectin-GPT"/>
</dbReference>
<feature type="signal peptide" evidence="8">
    <location>
        <begin position="1"/>
        <end position="24"/>
    </location>
</feature>
<keyword evidence="4 7" id="KW-1133">Transmembrane helix</keyword>
<evidence type="ECO:0000256" key="3">
    <source>
        <dbReference type="ARBA" id="ARBA00022729"/>
    </source>
</evidence>
<evidence type="ECO:0000256" key="6">
    <source>
        <dbReference type="SAM" id="Coils"/>
    </source>
</evidence>
<evidence type="ECO:0000256" key="1">
    <source>
        <dbReference type="ARBA" id="ARBA00004479"/>
    </source>
</evidence>
<keyword evidence="6" id="KW-0175">Coiled coil</keyword>
<dbReference type="PANTHER" id="PTHR12223:SF28">
    <property type="entry name" value="LECTIN, MANNOSE BINDING 1 LIKE"/>
    <property type="match status" value="1"/>
</dbReference>
<dbReference type="Pfam" id="PF03388">
    <property type="entry name" value="Lectin_leg-like"/>
    <property type="match status" value="1"/>
</dbReference>
<dbReference type="OrthoDB" id="10265193at2759"/>
<feature type="coiled-coil region" evidence="6">
    <location>
        <begin position="289"/>
        <end position="323"/>
    </location>
</feature>
<dbReference type="PANTHER" id="PTHR12223">
    <property type="entry name" value="VESICULAR MANNOSE-BINDING LECTIN"/>
    <property type="match status" value="1"/>
</dbReference>
<dbReference type="GO" id="GO:0006888">
    <property type="term" value="P:endoplasmic reticulum to Golgi vesicle-mediated transport"/>
    <property type="evidence" value="ECO:0007669"/>
    <property type="project" value="TreeGrafter"/>
</dbReference>
<sequence>MTAHASRWLLYVLGLLMGAQAALASLFGSRGSVTSQEQTVQVQGGVAPLRKHDYKLGFKKPLYYNGDIPFWETFGSAFKAQDFVRLAASIPNTRGSVWSTLPNPYPFWEVEMSFKIWGGASGGKGLAFWYTKERGQDGPIYGNQDQWDGLGIWLDSANSAQMRNEPIILAVMNDGTQQYAKIKDPYANMLGSCTRDYRNTQDLVWMKVSYKNNSLSVYLDAFAGGNQYIPCFRRDGIVLPPNYYFGVSALSLKPADDHDIYSFDTYQLYPPIKYSRKMRPLESQKIKQGEEFQGLNEEQKQKIEKVRDEITRAQAEERNAQANLQSSHAAFIALANAQSRLVEQLEIVQNQLRAIGAPAPVDAAQYAASPGTWTPRAGAEGEKVEGFNINLELSRLQEGIEGCKQQQVASQHDILAAIDRLQRTIHGLEQRVSTQHVQTQTKLAESFIQSREGAKSTLWSFFKYTIYFSIAQSAVLGGGYLYYKTWVERSHKKFL</sequence>
<evidence type="ECO:0000256" key="8">
    <source>
        <dbReference type="SAM" id="SignalP"/>
    </source>
</evidence>
<dbReference type="InterPro" id="IPR013320">
    <property type="entry name" value="ConA-like_dom_sf"/>
</dbReference>
<name>A0A261Y3U7_9FUNG</name>
<dbReference type="AlphaFoldDB" id="A0A261Y3U7"/>
<feature type="chain" id="PRO_5013260953" description="L-type lectin-like domain-containing protein" evidence="8">
    <location>
        <begin position="25"/>
        <end position="495"/>
    </location>
</feature>
<protein>
    <recommendedName>
        <fullName evidence="9">L-type lectin-like domain-containing protein</fullName>
    </recommendedName>
</protein>
<keyword evidence="5 7" id="KW-0472">Membrane</keyword>
<dbReference type="GO" id="GO:0000139">
    <property type="term" value="C:Golgi membrane"/>
    <property type="evidence" value="ECO:0007669"/>
    <property type="project" value="TreeGrafter"/>
</dbReference>
<gene>
    <name evidence="10" type="ORF">BZG36_02301</name>
</gene>
<dbReference type="InterPro" id="IPR005052">
    <property type="entry name" value="Lectin_leg"/>
</dbReference>
<dbReference type="EMBL" id="MVBO01000019">
    <property type="protein sequence ID" value="OZJ05252.1"/>
    <property type="molecule type" value="Genomic_DNA"/>
</dbReference>
<evidence type="ECO:0000256" key="2">
    <source>
        <dbReference type="ARBA" id="ARBA00022692"/>
    </source>
</evidence>
<dbReference type="GO" id="GO:0005537">
    <property type="term" value="F:D-mannose binding"/>
    <property type="evidence" value="ECO:0007669"/>
    <property type="project" value="TreeGrafter"/>
</dbReference>
<dbReference type="PROSITE" id="PS51328">
    <property type="entry name" value="L_LECTIN_LIKE"/>
    <property type="match status" value="1"/>
</dbReference>
<keyword evidence="11" id="KW-1185">Reference proteome</keyword>